<dbReference type="Gene3D" id="1.20.1060.20">
    <property type="match status" value="1"/>
</dbReference>
<dbReference type="EMBL" id="MVBO01000062">
    <property type="protein sequence ID" value="OZJ03932.1"/>
    <property type="molecule type" value="Genomic_DNA"/>
</dbReference>
<dbReference type="GO" id="GO:0000796">
    <property type="term" value="C:condensin complex"/>
    <property type="evidence" value="ECO:0007669"/>
    <property type="project" value="TreeGrafter"/>
</dbReference>
<feature type="domain" description="SMC hinge" evidence="14">
    <location>
        <begin position="703"/>
        <end position="817"/>
    </location>
</feature>
<evidence type="ECO:0000256" key="13">
    <source>
        <dbReference type="SAM" id="MobiDB-lite"/>
    </source>
</evidence>
<gene>
    <name evidence="15" type="ORF">BZG36_03614</name>
</gene>
<evidence type="ECO:0000256" key="10">
    <source>
        <dbReference type="ARBA" id="ARBA00023306"/>
    </source>
</evidence>
<feature type="coiled-coil region" evidence="12">
    <location>
        <begin position="631"/>
        <end position="679"/>
    </location>
</feature>
<evidence type="ECO:0000256" key="4">
    <source>
        <dbReference type="ARBA" id="ARBA00022741"/>
    </source>
</evidence>
<name>A0A261Y010_9FUNG</name>
<evidence type="ECO:0000256" key="2">
    <source>
        <dbReference type="ARBA" id="ARBA00006005"/>
    </source>
</evidence>
<evidence type="ECO:0000256" key="7">
    <source>
        <dbReference type="ARBA" id="ARBA00023054"/>
    </source>
</evidence>
<dbReference type="InterPro" id="IPR024704">
    <property type="entry name" value="SMC"/>
</dbReference>
<dbReference type="GO" id="GO:0005524">
    <property type="term" value="F:ATP binding"/>
    <property type="evidence" value="ECO:0007669"/>
    <property type="project" value="UniProtKB-KW"/>
</dbReference>
<keyword evidence="9 11" id="KW-0539">Nucleus</keyword>
<keyword evidence="16" id="KW-1185">Reference proteome</keyword>
<evidence type="ECO:0000313" key="16">
    <source>
        <dbReference type="Proteomes" id="UP000242875"/>
    </source>
</evidence>
<dbReference type="PANTHER" id="PTHR18937:SF172">
    <property type="entry name" value="STRUCTURAL MAINTENANCE OF CHROMOSOMES PROTEIN"/>
    <property type="match status" value="1"/>
</dbReference>
<dbReference type="OrthoDB" id="5575062at2759"/>
<dbReference type="PANTHER" id="PTHR18937">
    <property type="entry name" value="STRUCTURAL MAINTENANCE OF CHROMOSOMES SMC FAMILY MEMBER"/>
    <property type="match status" value="1"/>
</dbReference>
<dbReference type="Gene3D" id="3.40.50.300">
    <property type="entry name" value="P-loop containing nucleotide triphosphate hydrolases"/>
    <property type="match status" value="2"/>
</dbReference>
<evidence type="ECO:0000256" key="12">
    <source>
        <dbReference type="SAM" id="Coils"/>
    </source>
</evidence>
<feature type="coiled-coil region" evidence="12">
    <location>
        <begin position="357"/>
        <end position="486"/>
    </location>
</feature>
<feature type="coiled-coil region" evidence="12">
    <location>
        <begin position="1156"/>
        <end position="1224"/>
    </location>
</feature>
<evidence type="ECO:0000313" key="15">
    <source>
        <dbReference type="EMBL" id="OZJ03932.1"/>
    </source>
</evidence>
<evidence type="ECO:0000256" key="5">
    <source>
        <dbReference type="ARBA" id="ARBA00022776"/>
    </source>
</evidence>
<feature type="compositionally biased region" description="Low complexity" evidence="13">
    <location>
        <begin position="13"/>
        <end position="33"/>
    </location>
</feature>
<evidence type="ECO:0000256" key="8">
    <source>
        <dbReference type="ARBA" id="ARBA00023067"/>
    </source>
</evidence>
<dbReference type="GO" id="GO:0005634">
    <property type="term" value="C:nucleus"/>
    <property type="evidence" value="ECO:0007669"/>
    <property type="project" value="UniProtKB-SubCell"/>
</dbReference>
<dbReference type="FunFam" id="3.40.50.300:FF:000481">
    <property type="entry name" value="Structural maintenance of chromosomes 4"/>
    <property type="match status" value="1"/>
</dbReference>
<proteinExistence type="inferred from homology"/>
<sequence>MPPVRSRKRKARVSSSSESDSSSEAIVSPTPMRQRPRASPPPSSDHENSQSPTPVAEPALESEGDAFNLPTAREQTPPMEDSLEEMPTTPTDEAFVDAQEQLDVSEEAPRTLAKVPAVTTPVEELNLIGGSYGVPVPVTPSFRRTRDRLSRRQSGLLEPSAVNSEETKPRMVIEKMVLINFKSYAGKQVIGPFHKSFSSVVGPNGSGKSNVIDALLFVFGYRANKMRQAKLSELIHRSAKFPNLEMCSVEVHFHDILDKPGEDAYEVIPNSQLVVSRQAYRNNSSKYQINQAMSTFTEVTKLLRERGIDLDHKRFLILQGEVESISLMKPKAKGDDDDGLLEYLEDIIGTSKYKTPIEEAAMQIETLNEERAERLNRVKYVEKEKQSLQARKEEAEDYVRNENELIRKRHQLYQIHIYECQKNIQIATNSVNELNRKLEKEMNKHGDIINEVKSLETQYAKVSKEYQKIEKETSATLKELEKFERSDVQFQEKKKHLINKQKKASKTLQAEKLSLSENQSWVENYDTEMGKRTQELKELEASMEKEESELASIQASLKGKTEVYMAQIEEKQKELAPWTEQINAKQSLYDVAKSEYNMLGDKNQNALKMVDEAEFEVQEVKRIGKEKEVEIRGLKQSIEDTKGEKVALEERLAELATVEQKLKQDLATVRQRVEDARSSAQASKSRSKIIDSLMKMRSSGRINGICGRLGSLGKIDDKYDVAVSTACRQLYDNIVVETVESGQSCIDYLRKNNLGRATFIVLNRLPSRDLSRIQTPENVPRLFDLITPKEERFAPAFYSVLQNTLVAENLQQANRIAYGRQRWRVVTLDGQLIDKSGTMSGGGNTVSRGAMSSKFENEGASPEILASLEREKEQAESEYRNFQSEKQSLEQQLNLAAKNLPQMEMRLSKENIEVKSLEKRFHDAKKRVQEVREQSKPDEKAQKRMDQLQRDMSRIQDEIDQLRAKTAGIEQTIKELKDKILEVGGVRLRSQKAIVDGIREQIDSLNERITKTQVSKAKALKDIAKSETAIEKSEREVQEIQAELDNLKAHNDSQEADATAIRKRADEAKKVMEDKKEELVEIKAELDEKSSVISKIRAVEVEIKNAVEDYKRDLIENQNKAAHWTEQMNTLSLQPLIDEDEEETAPELTEFTSDELEEMKDSKSNLQVEIAELEAIVQSAKPNLSVLEEYKRRQEEFLERAKDLEEITNKRDQLKRDYDDLRKRRLDEFMRGFNIISQKLKEMYQLITLGGNAELELVDSLDPFSEGIIFSVMPPKKSWRNISNLSGGEKTLSSLALVFALHHYKPTPLYVMDEIDAALDFRNVSIVANYIKDRTKNAQFIIISLRNNMFELADRLVGIYKTNDCTKSVAINPSKLVVAA</sequence>
<keyword evidence="6" id="KW-0067">ATP-binding</keyword>
<dbReference type="Gene3D" id="3.30.70.1620">
    <property type="match status" value="1"/>
</dbReference>
<dbReference type="InterPro" id="IPR003395">
    <property type="entry name" value="RecF/RecN/SMC_N"/>
</dbReference>
<keyword evidence="3" id="KW-0132">Cell division</keyword>
<protein>
    <recommendedName>
        <fullName evidence="11">Structural maintenance of chromosomes protein</fullName>
    </recommendedName>
</protein>
<comment type="subcellular location">
    <subcellularLocation>
        <location evidence="1 11">Nucleus</location>
    </subcellularLocation>
</comment>
<dbReference type="Pfam" id="PF06470">
    <property type="entry name" value="SMC_hinge"/>
    <property type="match status" value="1"/>
</dbReference>
<dbReference type="SUPFAM" id="SSF75553">
    <property type="entry name" value="Smc hinge domain"/>
    <property type="match status" value="1"/>
</dbReference>
<evidence type="ECO:0000256" key="11">
    <source>
        <dbReference type="PIRNR" id="PIRNR005719"/>
    </source>
</evidence>
<dbReference type="Proteomes" id="UP000242875">
    <property type="component" value="Unassembled WGS sequence"/>
</dbReference>
<keyword evidence="4" id="KW-0547">Nucleotide-binding</keyword>
<dbReference type="InterPro" id="IPR027417">
    <property type="entry name" value="P-loop_NTPase"/>
</dbReference>
<evidence type="ECO:0000256" key="1">
    <source>
        <dbReference type="ARBA" id="ARBA00004123"/>
    </source>
</evidence>
<dbReference type="Pfam" id="PF02463">
    <property type="entry name" value="SMC_N"/>
    <property type="match status" value="1"/>
</dbReference>
<dbReference type="GO" id="GO:0016887">
    <property type="term" value="F:ATP hydrolysis activity"/>
    <property type="evidence" value="ECO:0007669"/>
    <property type="project" value="InterPro"/>
</dbReference>
<keyword evidence="10" id="KW-0131">Cell cycle</keyword>
<dbReference type="InterPro" id="IPR036277">
    <property type="entry name" value="SMC_hinge_sf"/>
</dbReference>
<feature type="compositionally biased region" description="Basic residues" evidence="13">
    <location>
        <begin position="1"/>
        <end position="12"/>
    </location>
</feature>
<comment type="caution">
    <text evidence="15">The sequence shown here is derived from an EMBL/GenBank/DDBJ whole genome shotgun (WGS) entry which is preliminary data.</text>
</comment>
<keyword evidence="7 12" id="KW-0175">Coiled coil</keyword>
<feature type="coiled-coil region" evidence="12">
    <location>
        <begin position="522"/>
        <end position="556"/>
    </location>
</feature>
<dbReference type="GO" id="GO:0007076">
    <property type="term" value="P:mitotic chromosome condensation"/>
    <property type="evidence" value="ECO:0007669"/>
    <property type="project" value="TreeGrafter"/>
</dbReference>
<reference evidence="15 16" key="1">
    <citation type="journal article" date="2017" name="Mycologia">
        <title>Bifiguratus adelaidae, gen. et sp. nov., a new member of Mucoromycotina in endophytic and soil-dwelling habitats.</title>
        <authorList>
            <person name="Torres-Cruz T.J."/>
            <person name="Billingsley Tobias T.L."/>
            <person name="Almatruk M."/>
            <person name="Hesse C."/>
            <person name="Kuske C.R."/>
            <person name="Desiro A."/>
            <person name="Benucci G.M."/>
            <person name="Bonito G."/>
            <person name="Stajich J.E."/>
            <person name="Dunlap C."/>
            <person name="Arnold A.E."/>
            <person name="Porras-Alfaro A."/>
        </authorList>
    </citation>
    <scope>NUCLEOTIDE SEQUENCE [LARGE SCALE GENOMIC DNA]</scope>
    <source>
        <strain evidence="15 16">AZ0501</strain>
    </source>
</reference>
<evidence type="ECO:0000256" key="6">
    <source>
        <dbReference type="ARBA" id="ARBA00022840"/>
    </source>
</evidence>
<organism evidence="15 16">
    <name type="scientific">Bifiguratus adelaidae</name>
    <dbReference type="NCBI Taxonomy" id="1938954"/>
    <lineage>
        <taxon>Eukaryota</taxon>
        <taxon>Fungi</taxon>
        <taxon>Fungi incertae sedis</taxon>
        <taxon>Mucoromycota</taxon>
        <taxon>Mucoromycotina</taxon>
        <taxon>Endogonomycetes</taxon>
        <taxon>Endogonales</taxon>
        <taxon>Endogonales incertae sedis</taxon>
        <taxon>Bifiguratus</taxon>
    </lineage>
</organism>
<accession>A0A261Y010</accession>
<comment type="similarity">
    <text evidence="2">Belongs to the SMC family. SMC4 subfamily.</text>
</comment>
<evidence type="ECO:0000259" key="14">
    <source>
        <dbReference type="SMART" id="SM00968"/>
    </source>
</evidence>
<dbReference type="GO" id="GO:0051301">
    <property type="term" value="P:cell division"/>
    <property type="evidence" value="ECO:0007669"/>
    <property type="project" value="UniProtKB-KW"/>
</dbReference>
<feature type="region of interest" description="Disordered" evidence="13">
    <location>
        <begin position="1"/>
        <end position="88"/>
    </location>
</feature>
<dbReference type="SMART" id="SM00968">
    <property type="entry name" value="SMC_hinge"/>
    <property type="match status" value="1"/>
</dbReference>
<dbReference type="InterPro" id="IPR010935">
    <property type="entry name" value="SMC_hinge"/>
</dbReference>
<dbReference type="FunFam" id="3.30.70.1620:FF:000003">
    <property type="entry name" value="Structural maintenance of chromosomes 4"/>
    <property type="match status" value="1"/>
</dbReference>
<dbReference type="FunFam" id="3.40.50.300:FF:000585">
    <property type="entry name" value="Structural maintenance of chromosomes 4"/>
    <property type="match status" value="1"/>
</dbReference>
<dbReference type="SUPFAM" id="SSF52540">
    <property type="entry name" value="P-loop containing nucleoside triphosphate hydrolases"/>
    <property type="match status" value="2"/>
</dbReference>
<feature type="region of interest" description="Disordered" evidence="13">
    <location>
        <begin position="930"/>
        <end position="949"/>
    </location>
</feature>
<evidence type="ECO:0000256" key="3">
    <source>
        <dbReference type="ARBA" id="ARBA00022618"/>
    </source>
</evidence>
<dbReference type="Gene3D" id="1.10.287.1490">
    <property type="match status" value="1"/>
</dbReference>
<keyword evidence="5" id="KW-0498">Mitosis</keyword>
<evidence type="ECO:0000256" key="9">
    <source>
        <dbReference type="ARBA" id="ARBA00023242"/>
    </source>
</evidence>
<keyword evidence="8" id="KW-0226">DNA condensation</keyword>
<dbReference type="PIRSF" id="PIRSF005719">
    <property type="entry name" value="SMC"/>
    <property type="match status" value="1"/>
</dbReference>